<gene>
    <name evidence="5" type="ORF">METBIDRAFT_77755</name>
</gene>
<protein>
    <submittedName>
        <fullName evidence="5">NAD(P)-binding protein</fullName>
    </submittedName>
</protein>
<comment type="similarity">
    <text evidence="1 4">Belongs to the short-chain dehydrogenases/reductases (SDR) family.</text>
</comment>
<dbReference type="PANTHER" id="PTHR24322:SF736">
    <property type="entry name" value="RETINOL DEHYDROGENASE 10"/>
    <property type="match status" value="1"/>
</dbReference>
<organism evidence="5 6">
    <name type="scientific">Metschnikowia bicuspidata var. bicuspidata NRRL YB-4993</name>
    <dbReference type="NCBI Taxonomy" id="869754"/>
    <lineage>
        <taxon>Eukaryota</taxon>
        <taxon>Fungi</taxon>
        <taxon>Dikarya</taxon>
        <taxon>Ascomycota</taxon>
        <taxon>Saccharomycotina</taxon>
        <taxon>Pichiomycetes</taxon>
        <taxon>Metschnikowiaceae</taxon>
        <taxon>Metschnikowia</taxon>
    </lineage>
</organism>
<dbReference type="GO" id="GO:0016616">
    <property type="term" value="F:oxidoreductase activity, acting on the CH-OH group of donors, NAD or NADP as acceptor"/>
    <property type="evidence" value="ECO:0007669"/>
    <property type="project" value="TreeGrafter"/>
</dbReference>
<evidence type="ECO:0000256" key="1">
    <source>
        <dbReference type="ARBA" id="ARBA00006484"/>
    </source>
</evidence>
<evidence type="ECO:0000313" key="5">
    <source>
        <dbReference type="EMBL" id="OBA22313.1"/>
    </source>
</evidence>
<dbReference type="RefSeq" id="XP_018712809.1">
    <property type="nucleotide sequence ID" value="XM_018858754.1"/>
</dbReference>
<dbReference type="PRINTS" id="PR00081">
    <property type="entry name" value="GDHRDH"/>
</dbReference>
<dbReference type="PRINTS" id="PR00080">
    <property type="entry name" value="SDRFAMILY"/>
</dbReference>
<dbReference type="OrthoDB" id="5840532at2759"/>
<dbReference type="PANTHER" id="PTHR24322">
    <property type="entry name" value="PKSB"/>
    <property type="match status" value="1"/>
</dbReference>
<keyword evidence="2" id="KW-0521">NADP</keyword>
<dbReference type="PROSITE" id="PS00061">
    <property type="entry name" value="ADH_SHORT"/>
    <property type="match status" value="1"/>
</dbReference>
<dbReference type="InterPro" id="IPR020904">
    <property type="entry name" value="Sc_DH/Rdtase_CS"/>
</dbReference>
<dbReference type="AlphaFoldDB" id="A0A1A0HEI3"/>
<dbReference type="Gene3D" id="3.40.50.720">
    <property type="entry name" value="NAD(P)-binding Rossmann-like Domain"/>
    <property type="match status" value="1"/>
</dbReference>
<dbReference type="InterPro" id="IPR036291">
    <property type="entry name" value="NAD(P)-bd_dom_sf"/>
</dbReference>
<sequence length="313" mass="34467">MPIAYLFSVDSLVHRLTQHRIWAAVALCGLWYLLALTNRIAKLPTSPLPPLGPNDVAIVTGGLSGLGLEMVKMLLQKHRLLRVFVLDITEPEPGLGDAVLFLRCDLASWQAVDAALSQISARCKALGRPVSVVINNAGVRLDGCLLAMARESIQRDFTVNTFAPVSILQRVVSEHVATHAHRRLSIVTVSSVLAALGPRNLLSYSASKAAATQFHEVLSRELAELPSVRMLLVMPGQLTTQMFSDLEPSRRFVAPLVDHRALAESILEKVELGEEGVMCEPFYANFGYLIKALPWKLQQMARDFSQMDEKIKP</sequence>
<evidence type="ECO:0000313" key="6">
    <source>
        <dbReference type="Proteomes" id="UP000092555"/>
    </source>
</evidence>
<name>A0A1A0HEI3_9ASCO</name>
<dbReference type="SUPFAM" id="SSF51735">
    <property type="entry name" value="NAD(P)-binding Rossmann-fold domains"/>
    <property type="match status" value="1"/>
</dbReference>
<keyword evidence="6" id="KW-1185">Reference proteome</keyword>
<reference evidence="5 6" key="1">
    <citation type="submission" date="2016-05" db="EMBL/GenBank/DDBJ databases">
        <title>Comparative genomics of biotechnologically important yeasts.</title>
        <authorList>
            <consortium name="DOE Joint Genome Institute"/>
            <person name="Riley R."/>
            <person name="Haridas S."/>
            <person name="Wolfe K.H."/>
            <person name="Lopes M.R."/>
            <person name="Hittinger C.T."/>
            <person name="Goker M."/>
            <person name="Salamov A."/>
            <person name="Wisecaver J."/>
            <person name="Long T.M."/>
            <person name="Aerts A.L."/>
            <person name="Barry K."/>
            <person name="Choi C."/>
            <person name="Clum A."/>
            <person name="Coughlan A.Y."/>
            <person name="Deshpande S."/>
            <person name="Douglass A.P."/>
            <person name="Hanson S.J."/>
            <person name="Klenk H.-P."/>
            <person name="LaButti K."/>
            <person name="Lapidus A."/>
            <person name="Lindquist E."/>
            <person name="Lipzen A."/>
            <person name="Meier-kolthoff J.P."/>
            <person name="Ohm R.A."/>
            <person name="Otillar R.P."/>
            <person name="Pangilinan J."/>
            <person name="Peng Y."/>
            <person name="Rokas A."/>
            <person name="Rosa C.A."/>
            <person name="Scheuner C."/>
            <person name="Sibirny A.A."/>
            <person name="Slot J.C."/>
            <person name="Stielow J.B."/>
            <person name="Sun H."/>
            <person name="Kurtzman C.P."/>
            <person name="Blackwell M."/>
            <person name="Grigoriev I.V."/>
            <person name="Jeffries T.W."/>
        </authorList>
    </citation>
    <scope>NUCLEOTIDE SEQUENCE [LARGE SCALE GENOMIC DNA]</scope>
    <source>
        <strain evidence="5 6">NRRL YB-4993</strain>
    </source>
</reference>
<dbReference type="Proteomes" id="UP000092555">
    <property type="component" value="Unassembled WGS sequence"/>
</dbReference>
<proteinExistence type="inferred from homology"/>
<accession>A0A1A0HEI3</accession>
<dbReference type="STRING" id="869754.A0A1A0HEI3"/>
<dbReference type="Pfam" id="PF00106">
    <property type="entry name" value="adh_short"/>
    <property type="match status" value="1"/>
</dbReference>
<evidence type="ECO:0000256" key="2">
    <source>
        <dbReference type="ARBA" id="ARBA00022857"/>
    </source>
</evidence>
<keyword evidence="3" id="KW-0560">Oxidoreductase</keyword>
<dbReference type="InterPro" id="IPR002347">
    <property type="entry name" value="SDR_fam"/>
</dbReference>
<comment type="caution">
    <text evidence="5">The sequence shown here is derived from an EMBL/GenBank/DDBJ whole genome shotgun (WGS) entry which is preliminary data.</text>
</comment>
<dbReference type="GeneID" id="30031730"/>
<evidence type="ECO:0000256" key="4">
    <source>
        <dbReference type="RuleBase" id="RU000363"/>
    </source>
</evidence>
<dbReference type="EMBL" id="LXTC01000002">
    <property type="protein sequence ID" value="OBA22313.1"/>
    <property type="molecule type" value="Genomic_DNA"/>
</dbReference>
<evidence type="ECO:0000256" key="3">
    <source>
        <dbReference type="ARBA" id="ARBA00023002"/>
    </source>
</evidence>